<dbReference type="SMART" id="SM00420">
    <property type="entry name" value="HTH_DEOR"/>
    <property type="match status" value="1"/>
</dbReference>
<dbReference type="PROSITE" id="PS51000">
    <property type="entry name" value="HTH_DEOR_2"/>
    <property type="match status" value="1"/>
</dbReference>
<dbReference type="RefSeq" id="WP_131757395.1">
    <property type="nucleotide sequence ID" value="NZ_CAACUY010000031.1"/>
</dbReference>
<reference evidence="7" key="1">
    <citation type="journal article" date="2019" name="Int. J. Syst. Evol. Microbiol.">
        <title>The Global Catalogue of Microorganisms (GCM) 10K type strain sequencing project: providing services to taxonomists for standard genome sequencing and annotation.</title>
        <authorList>
            <consortium name="The Broad Institute Genomics Platform"/>
            <consortium name="The Broad Institute Genome Sequencing Center for Infectious Disease"/>
            <person name="Wu L."/>
            <person name="Ma J."/>
        </authorList>
    </citation>
    <scope>NUCLEOTIDE SEQUENCE [LARGE SCALE GENOMIC DNA]</scope>
    <source>
        <strain evidence="7">JCM 9371</strain>
    </source>
</reference>
<accession>A0ABW2XU03</accession>
<dbReference type="InterPro" id="IPR013196">
    <property type="entry name" value="HTH_11"/>
</dbReference>
<evidence type="ECO:0000256" key="2">
    <source>
        <dbReference type="ARBA" id="ARBA00023125"/>
    </source>
</evidence>
<feature type="region of interest" description="Disordered" evidence="4">
    <location>
        <begin position="209"/>
        <end position="228"/>
    </location>
</feature>
<evidence type="ECO:0000256" key="4">
    <source>
        <dbReference type="SAM" id="MobiDB-lite"/>
    </source>
</evidence>
<dbReference type="PROSITE" id="PS52050">
    <property type="entry name" value="WYL"/>
    <property type="match status" value="1"/>
</dbReference>
<organism evidence="6 7">
    <name type="scientific">Actinomadura fibrosa</name>
    <dbReference type="NCBI Taxonomy" id="111802"/>
    <lineage>
        <taxon>Bacteria</taxon>
        <taxon>Bacillati</taxon>
        <taxon>Actinomycetota</taxon>
        <taxon>Actinomycetes</taxon>
        <taxon>Streptosporangiales</taxon>
        <taxon>Thermomonosporaceae</taxon>
        <taxon>Actinomadura</taxon>
    </lineage>
</organism>
<dbReference type="InterPro" id="IPR018356">
    <property type="entry name" value="Tscrpt_reg_HTH_DeoR_CS"/>
</dbReference>
<evidence type="ECO:0000259" key="5">
    <source>
        <dbReference type="PROSITE" id="PS51000"/>
    </source>
</evidence>
<evidence type="ECO:0000256" key="3">
    <source>
        <dbReference type="ARBA" id="ARBA00023163"/>
    </source>
</evidence>
<dbReference type="PIRSF" id="PIRSF016838">
    <property type="entry name" value="PafC"/>
    <property type="match status" value="1"/>
</dbReference>
<keyword evidence="3" id="KW-0804">Transcription</keyword>
<evidence type="ECO:0000313" key="7">
    <source>
        <dbReference type="Proteomes" id="UP001597063"/>
    </source>
</evidence>
<dbReference type="PANTHER" id="PTHR34580">
    <property type="match status" value="1"/>
</dbReference>
<name>A0ABW2XU03_9ACTN</name>
<proteinExistence type="predicted"/>
<dbReference type="Pfam" id="PF13280">
    <property type="entry name" value="WYL"/>
    <property type="match status" value="1"/>
</dbReference>
<keyword evidence="7" id="KW-1185">Reference proteome</keyword>
<dbReference type="InterPro" id="IPR051534">
    <property type="entry name" value="CBASS_pafABC_assoc_protein"/>
</dbReference>
<protein>
    <submittedName>
        <fullName evidence="6">Helix-turn-helix transcriptional regulator</fullName>
    </submittedName>
</protein>
<evidence type="ECO:0000256" key="1">
    <source>
        <dbReference type="ARBA" id="ARBA00023015"/>
    </source>
</evidence>
<dbReference type="InterPro" id="IPR028349">
    <property type="entry name" value="PafC-like"/>
</dbReference>
<comment type="caution">
    <text evidence="6">The sequence shown here is derived from an EMBL/GenBank/DDBJ whole genome shotgun (WGS) entry which is preliminary data.</text>
</comment>
<evidence type="ECO:0000313" key="6">
    <source>
        <dbReference type="EMBL" id="MFD0689836.1"/>
    </source>
</evidence>
<dbReference type="Gene3D" id="1.10.10.10">
    <property type="entry name" value="Winged helix-like DNA-binding domain superfamily/Winged helix DNA-binding domain"/>
    <property type="match status" value="1"/>
</dbReference>
<dbReference type="Proteomes" id="UP001597063">
    <property type="component" value="Unassembled WGS sequence"/>
</dbReference>
<dbReference type="Pfam" id="PF08279">
    <property type="entry name" value="HTH_11"/>
    <property type="match status" value="1"/>
</dbReference>
<dbReference type="PROSITE" id="PS00894">
    <property type="entry name" value="HTH_DEOR_1"/>
    <property type="match status" value="1"/>
</dbReference>
<dbReference type="InterPro" id="IPR036388">
    <property type="entry name" value="WH-like_DNA-bd_sf"/>
</dbReference>
<dbReference type="InterPro" id="IPR026881">
    <property type="entry name" value="WYL_dom"/>
</dbReference>
<keyword evidence="1" id="KW-0805">Transcription regulation</keyword>
<dbReference type="SUPFAM" id="SSF46785">
    <property type="entry name" value="Winged helix' DNA-binding domain"/>
    <property type="match status" value="1"/>
</dbReference>
<dbReference type="PANTHER" id="PTHR34580:SF3">
    <property type="entry name" value="PROTEIN PAFB"/>
    <property type="match status" value="1"/>
</dbReference>
<sequence length="313" mass="34354">MTDPSRRTLELLSLLQDGRTWRAAELTERLGASPRTLRRDIERLREIGYPVLSARGPDGGYRLVAGRAVPPLPLTDDEAVAAVAGLRFAALARVDGATGAADGVLRKLRQALPPRLRSRIEAVSASTEAVSRTAAALDLHTVQVLGSAAHEHRHVRFGYTSRDGRPSERRVEPYRLILLDRHWYLLGWDRDRRDWRTFRVDRIEEVHSPGTTFTPREPPEDPAAFPSTRGGEAAGVVRFAAPLGVVAERLVAETGVLEEIDAGNCRYVTAADSWEWLAMALASVGVPYRIEGPPELIAQSRLLARRIADAAGG</sequence>
<gene>
    <name evidence="6" type="ORF">ACFQZM_35475</name>
</gene>
<dbReference type="InterPro" id="IPR001034">
    <property type="entry name" value="DeoR_HTH"/>
</dbReference>
<keyword evidence="2" id="KW-0238">DNA-binding</keyword>
<feature type="domain" description="HTH deoR-type" evidence="5">
    <location>
        <begin position="4"/>
        <end position="70"/>
    </location>
</feature>
<dbReference type="InterPro" id="IPR036390">
    <property type="entry name" value="WH_DNA-bd_sf"/>
</dbReference>
<dbReference type="EMBL" id="JBHTGP010000018">
    <property type="protein sequence ID" value="MFD0689836.1"/>
    <property type="molecule type" value="Genomic_DNA"/>
</dbReference>